<evidence type="ECO:0000256" key="2">
    <source>
        <dbReference type="ARBA" id="ARBA00022448"/>
    </source>
</evidence>
<keyword evidence="9" id="KW-1185">Reference proteome</keyword>
<keyword evidence="2" id="KW-0813">Transport</keyword>
<dbReference type="EMBL" id="JAGIOO010000001">
    <property type="protein sequence ID" value="MBP2478401.1"/>
    <property type="molecule type" value="Genomic_DNA"/>
</dbReference>
<proteinExistence type="predicted"/>
<dbReference type="InterPro" id="IPR011701">
    <property type="entry name" value="MFS"/>
</dbReference>
<feature type="transmembrane region" description="Helical" evidence="6">
    <location>
        <begin position="255"/>
        <end position="274"/>
    </location>
</feature>
<dbReference type="PANTHER" id="PTHR23502">
    <property type="entry name" value="MAJOR FACILITATOR SUPERFAMILY"/>
    <property type="match status" value="1"/>
</dbReference>
<evidence type="ECO:0000256" key="4">
    <source>
        <dbReference type="ARBA" id="ARBA00022989"/>
    </source>
</evidence>
<feature type="transmembrane region" description="Helical" evidence="6">
    <location>
        <begin position="51"/>
        <end position="70"/>
    </location>
</feature>
<accession>A0ABS5APP5</accession>
<comment type="caution">
    <text evidence="8">The sequence shown here is derived from an EMBL/GenBank/DDBJ whole genome shotgun (WGS) entry which is preliminary data.</text>
</comment>
<dbReference type="PANTHER" id="PTHR23502:SF132">
    <property type="entry name" value="POLYAMINE TRANSPORTER 2-RELATED"/>
    <property type="match status" value="1"/>
</dbReference>
<feature type="transmembrane region" description="Helical" evidence="6">
    <location>
        <begin position="375"/>
        <end position="393"/>
    </location>
</feature>
<gene>
    <name evidence="8" type="ORF">JOF53_007273</name>
</gene>
<comment type="subcellular location">
    <subcellularLocation>
        <location evidence="1">Cell membrane</location>
        <topology evidence="1">Multi-pass membrane protein</topology>
    </subcellularLocation>
</comment>
<dbReference type="InterPro" id="IPR036259">
    <property type="entry name" value="MFS_trans_sf"/>
</dbReference>
<dbReference type="RefSeq" id="WP_209707546.1">
    <property type="nucleotide sequence ID" value="NZ_JAGIOO010000001.1"/>
</dbReference>
<feature type="transmembrane region" description="Helical" evidence="6">
    <location>
        <begin position="140"/>
        <end position="166"/>
    </location>
</feature>
<dbReference type="SUPFAM" id="SSF103473">
    <property type="entry name" value="MFS general substrate transporter"/>
    <property type="match status" value="1"/>
</dbReference>
<dbReference type="Pfam" id="PF07690">
    <property type="entry name" value="MFS_1"/>
    <property type="match status" value="1"/>
</dbReference>
<keyword evidence="4 6" id="KW-1133">Transmembrane helix</keyword>
<dbReference type="PROSITE" id="PS50850">
    <property type="entry name" value="MFS"/>
    <property type="match status" value="1"/>
</dbReference>
<dbReference type="InterPro" id="IPR020846">
    <property type="entry name" value="MFS_dom"/>
</dbReference>
<evidence type="ECO:0000256" key="6">
    <source>
        <dbReference type="SAM" id="Phobius"/>
    </source>
</evidence>
<dbReference type="Proteomes" id="UP001519363">
    <property type="component" value="Unassembled WGS sequence"/>
</dbReference>
<reference evidence="8 9" key="1">
    <citation type="submission" date="2021-03" db="EMBL/GenBank/DDBJ databases">
        <title>Sequencing the genomes of 1000 actinobacteria strains.</title>
        <authorList>
            <person name="Klenk H.-P."/>
        </authorList>
    </citation>
    <scope>NUCLEOTIDE SEQUENCE [LARGE SCALE GENOMIC DNA]</scope>
    <source>
        <strain evidence="8 9">DSM 44580</strain>
    </source>
</reference>
<feature type="transmembrane region" description="Helical" evidence="6">
    <location>
        <begin position="310"/>
        <end position="330"/>
    </location>
</feature>
<dbReference type="Gene3D" id="1.20.1720.10">
    <property type="entry name" value="Multidrug resistance protein D"/>
    <property type="match status" value="1"/>
</dbReference>
<keyword evidence="3 6" id="KW-0812">Transmembrane</keyword>
<feature type="transmembrane region" description="Helical" evidence="6">
    <location>
        <begin position="351"/>
        <end position="369"/>
    </location>
</feature>
<sequence length="409" mass="42439">MMENRSEAKVTPGKFLPALLVMALVGTIIEIDMSVPSFPDIARELGVSGAAVQLTITLNFLGYCLGALAYGPLSDRYGRRKMMLGGNVVMLLGALGCAVATNMEFLLASRFVQGIGASTAVVLVFVIIGDVYEGMAAMKMYGVMNAAMSVLMTAAPPVGGFVNHAIGWRGNYFVVFAITALSLLLMFFFLPETRTRALSTITVRSVLADYRKLVGSGAFVAASLVPSLLFAAYMVFIAASSFIYTGTFGLTTTEFALNLLIIVASFAIPSMFATKLIPVLGGPAGTVRWSLGAVVVGVLAFLTLGTGAAAVTGSVAVFCVGFAVVYPVVFGRSMSVFPELGGAASSVTMSARALLVTLLTAISSAFFTGDPVVPAAVMAGAVVVVVLLSVVNGRAEKRAQARQPAPEAA</sequence>
<name>A0ABS5APP5_9PSEU</name>
<evidence type="ECO:0000313" key="9">
    <source>
        <dbReference type="Proteomes" id="UP001519363"/>
    </source>
</evidence>
<feature type="transmembrane region" description="Helical" evidence="6">
    <location>
        <begin position="286"/>
        <end position="304"/>
    </location>
</feature>
<feature type="transmembrane region" description="Helical" evidence="6">
    <location>
        <begin position="213"/>
        <end position="243"/>
    </location>
</feature>
<feature type="domain" description="Major facilitator superfamily (MFS) profile" evidence="7">
    <location>
        <begin position="6"/>
        <end position="398"/>
    </location>
</feature>
<feature type="transmembrane region" description="Helical" evidence="6">
    <location>
        <begin position="107"/>
        <end position="128"/>
    </location>
</feature>
<keyword evidence="5 6" id="KW-0472">Membrane</keyword>
<feature type="transmembrane region" description="Helical" evidence="6">
    <location>
        <begin position="172"/>
        <end position="192"/>
    </location>
</feature>
<protein>
    <submittedName>
        <fullName evidence="8">DHA1 family bicyclomycin/chloramphenicol resistance-like MFS transporter</fullName>
    </submittedName>
</protein>
<dbReference type="PRINTS" id="PR01036">
    <property type="entry name" value="TCRTETB"/>
</dbReference>
<evidence type="ECO:0000256" key="3">
    <source>
        <dbReference type="ARBA" id="ARBA00022692"/>
    </source>
</evidence>
<organism evidence="8 9">
    <name type="scientific">Crossiella equi</name>
    <dbReference type="NCBI Taxonomy" id="130796"/>
    <lineage>
        <taxon>Bacteria</taxon>
        <taxon>Bacillati</taxon>
        <taxon>Actinomycetota</taxon>
        <taxon>Actinomycetes</taxon>
        <taxon>Pseudonocardiales</taxon>
        <taxon>Pseudonocardiaceae</taxon>
        <taxon>Crossiella</taxon>
    </lineage>
</organism>
<feature type="transmembrane region" description="Helical" evidence="6">
    <location>
        <begin position="12"/>
        <end position="31"/>
    </location>
</feature>
<evidence type="ECO:0000256" key="5">
    <source>
        <dbReference type="ARBA" id="ARBA00023136"/>
    </source>
</evidence>
<evidence type="ECO:0000259" key="7">
    <source>
        <dbReference type="PROSITE" id="PS50850"/>
    </source>
</evidence>
<evidence type="ECO:0000313" key="8">
    <source>
        <dbReference type="EMBL" id="MBP2478401.1"/>
    </source>
</evidence>
<feature type="transmembrane region" description="Helical" evidence="6">
    <location>
        <begin position="82"/>
        <end position="101"/>
    </location>
</feature>
<evidence type="ECO:0000256" key="1">
    <source>
        <dbReference type="ARBA" id="ARBA00004651"/>
    </source>
</evidence>